<dbReference type="Gene3D" id="3.80.10.10">
    <property type="entry name" value="Ribonuclease Inhibitor"/>
    <property type="match status" value="1"/>
</dbReference>
<evidence type="ECO:0000313" key="2">
    <source>
        <dbReference type="Proteomes" id="UP001265746"/>
    </source>
</evidence>
<reference evidence="1" key="1">
    <citation type="submission" date="2023-06" db="EMBL/GenBank/DDBJ databases">
        <authorList>
            <person name="Noh H."/>
        </authorList>
    </citation>
    <scope>NUCLEOTIDE SEQUENCE</scope>
    <source>
        <strain evidence="1">DUCC20226</strain>
    </source>
</reference>
<dbReference type="Proteomes" id="UP001265746">
    <property type="component" value="Unassembled WGS sequence"/>
</dbReference>
<gene>
    <name evidence="1" type="ORF">N8I77_008080</name>
</gene>
<dbReference type="SUPFAM" id="SSF52047">
    <property type="entry name" value="RNI-like"/>
    <property type="match status" value="1"/>
</dbReference>
<evidence type="ECO:0008006" key="3">
    <source>
        <dbReference type="Google" id="ProtNLM"/>
    </source>
</evidence>
<dbReference type="EMBL" id="JAUJFL010000004">
    <property type="protein sequence ID" value="KAK2605226.1"/>
    <property type="molecule type" value="Genomic_DNA"/>
</dbReference>
<organism evidence="1 2">
    <name type="scientific">Phomopsis amygdali</name>
    <name type="common">Fusicoccum amygdali</name>
    <dbReference type="NCBI Taxonomy" id="1214568"/>
    <lineage>
        <taxon>Eukaryota</taxon>
        <taxon>Fungi</taxon>
        <taxon>Dikarya</taxon>
        <taxon>Ascomycota</taxon>
        <taxon>Pezizomycotina</taxon>
        <taxon>Sordariomycetes</taxon>
        <taxon>Sordariomycetidae</taxon>
        <taxon>Diaporthales</taxon>
        <taxon>Diaporthaceae</taxon>
        <taxon>Diaporthe</taxon>
    </lineage>
</organism>
<dbReference type="PANTHER" id="PTHR38926:SF5">
    <property type="entry name" value="F-BOX AND LEUCINE-RICH REPEAT PROTEIN 6"/>
    <property type="match status" value="1"/>
</dbReference>
<evidence type="ECO:0000313" key="1">
    <source>
        <dbReference type="EMBL" id="KAK2605227.1"/>
    </source>
</evidence>
<sequence>MRAVLYHQTLTSRMAREVPQEIWWLVCQDLKLQQDFRSLYRCALINRSWASLALPLLYSIHDSSSVASDDAGTTDTGRWAGMWRSIILSSLGVTAYPYCLWIRSLGLSDLEQLLVGIARDRKWRTLFFKGPMKTFEIISGSTKTRQGRPVLEWQKIIEQVGNKITQFAEEAAEKQNKSVQLVSLEGANLPTSLLSVWVSRLSTLTTLSIRDGSVLTAEVADSIHRNCPFFKDLTCFNIKGPTVDKNMSEFFRGLRENSLESFKVHSSNEIGYDALDGLMQHSRSLRLLDLSSLQNTGLAALDTLSRCQYLEGLSIEASTPSLPSTWAVSGEDPLPKVAAWLKECKSLRRLVISNLAGASKLLSDILVSPDLRLSDLGLSLIDDEEAFYTALGNQTALESLSLRSNAEIVDPNKARHDKFIDSICACTRLKDLDIMQKVGGIDQVQLTMEDLVLLQNSLPHLEELSFDGEYLTDALFEPLARMERLTQVSINGSSIFTFAGIKAFIEALTMSGTHKGFRLYVMNQYGEAEISERHQEQLAALMAVGLNGAFDLAYWRNPSEDDMSDLSD</sequence>
<accession>A0AAD9W435</accession>
<keyword evidence="2" id="KW-1185">Reference proteome</keyword>
<comment type="caution">
    <text evidence="1">The sequence shown here is derived from an EMBL/GenBank/DDBJ whole genome shotgun (WGS) entry which is preliminary data.</text>
</comment>
<protein>
    <recommendedName>
        <fullName evidence="3">F-box domain-containing protein</fullName>
    </recommendedName>
</protein>
<name>A0AAD9W435_PHOAM</name>
<dbReference type="InterPro" id="IPR032675">
    <property type="entry name" value="LRR_dom_sf"/>
</dbReference>
<dbReference type="PANTHER" id="PTHR38926">
    <property type="entry name" value="F-BOX DOMAIN CONTAINING PROTEIN, EXPRESSED"/>
    <property type="match status" value="1"/>
</dbReference>
<dbReference type="AlphaFoldDB" id="A0AAD9W435"/>
<proteinExistence type="predicted"/>
<dbReference type="EMBL" id="JAUJFL010000004">
    <property type="protein sequence ID" value="KAK2605227.1"/>
    <property type="molecule type" value="Genomic_DNA"/>
</dbReference>